<dbReference type="CDD" id="cd00276">
    <property type="entry name" value="C2B_Synaptotagmin"/>
    <property type="match status" value="1"/>
</dbReference>
<feature type="transmembrane region" description="Helical" evidence="2">
    <location>
        <begin position="279"/>
        <end position="298"/>
    </location>
</feature>
<feature type="domain" description="C2" evidence="3">
    <location>
        <begin position="525"/>
        <end position="658"/>
    </location>
</feature>
<dbReference type="InterPro" id="IPR036291">
    <property type="entry name" value="NAD(P)-bd_dom_sf"/>
</dbReference>
<evidence type="ECO:0000313" key="4">
    <source>
        <dbReference type="EMBL" id="CAB1432182.1"/>
    </source>
</evidence>
<dbReference type="EMBL" id="CADEAL010001413">
    <property type="protein sequence ID" value="CAB1432182.1"/>
    <property type="molecule type" value="Genomic_DNA"/>
</dbReference>
<dbReference type="PANTHER" id="PTHR43544:SF34">
    <property type="entry name" value="SI:DKEY-12E7.4"/>
    <property type="match status" value="1"/>
</dbReference>
<dbReference type="InterPro" id="IPR035892">
    <property type="entry name" value="C2_domain_sf"/>
</dbReference>
<dbReference type="PRINTS" id="PR00080">
    <property type="entry name" value="SDRFAMILY"/>
</dbReference>
<organism evidence="4 5">
    <name type="scientific">Pleuronectes platessa</name>
    <name type="common">European plaice</name>
    <dbReference type="NCBI Taxonomy" id="8262"/>
    <lineage>
        <taxon>Eukaryota</taxon>
        <taxon>Metazoa</taxon>
        <taxon>Chordata</taxon>
        <taxon>Craniata</taxon>
        <taxon>Vertebrata</taxon>
        <taxon>Euteleostomi</taxon>
        <taxon>Actinopterygii</taxon>
        <taxon>Neopterygii</taxon>
        <taxon>Teleostei</taxon>
        <taxon>Neoteleostei</taxon>
        <taxon>Acanthomorphata</taxon>
        <taxon>Carangaria</taxon>
        <taxon>Pleuronectiformes</taxon>
        <taxon>Pleuronectoidei</taxon>
        <taxon>Pleuronectidae</taxon>
        <taxon>Pleuronectes</taxon>
    </lineage>
</organism>
<dbReference type="SMART" id="SM00239">
    <property type="entry name" value="C2"/>
    <property type="match status" value="2"/>
</dbReference>
<dbReference type="InterPro" id="IPR000008">
    <property type="entry name" value="C2_dom"/>
</dbReference>
<feature type="domain" description="C2" evidence="3">
    <location>
        <begin position="378"/>
        <end position="516"/>
    </location>
</feature>
<dbReference type="AlphaFoldDB" id="A0A9N7YM70"/>
<accession>A0A9N7YM70</accession>
<keyword evidence="2" id="KW-0812">Transmembrane</keyword>
<evidence type="ECO:0000313" key="5">
    <source>
        <dbReference type="Proteomes" id="UP001153269"/>
    </source>
</evidence>
<dbReference type="SUPFAM" id="SSF51735">
    <property type="entry name" value="NAD(P)-binding Rossmann-fold domains"/>
    <property type="match status" value="1"/>
</dbReference>
<dbReference type="SUPFAM" id="SSF49562">
    <property type="entry name" value="C2 domain (Calcium/lipid-binding domain, CaLB)"/>
    <property type="match status" value="2"/>
</dbReference>
<dbReference type="InterPro" id="IPR051468">
    <property type="entry name" value="Fungal_SecMetab_SDRs"/>
</dbReference>
<evidence type="ECO:0000256" key="2">
    <source>
        <dbReference type="SAM" id="Phobius"/>
    </source>
</evidence>
<gene>
    <name evidence="4" type="ORF">PLEPLA_LOCUS20239</name>
</gene>
<protein>
    <recommendedName>
        <fullName evidence="3">C2 domain-containing protein</fullName>
    </recommendedName>
</protein>
<proteinExistence type="predicted"/>
<evidence type="ECO:0000259" key="3">
    <source>
        <dbReference type="PROSITE" id="PS50004"/>
    </source>
</evidence>
<feature type="region of interest" description="Disordered" evidence="1">
    <location>
        <begin position="353"/>
        <end position="372"/>
    </location>
</feature>
<dbReference type="PROSITE" id="PS50004">
    <property type="entry name" value="C2"/>
    <property type="match status" value="2"/>
</dbReference>
<reference evidence="4" key="1">
    <citation type="submission" date="2020-03" db="EMBL/GenBank/DDBJ databases">
        <authorList>
            <person name="Weist P."/>
        </authorList>
    </citation>
    <scope>NUCLEOTIDE SEQUENCE</scope>
</reference>
<dbReference type="Gene3D" id="3.40.50.720">
    <property type="entry name" value="NAD(P)-binding Rossmann-like Domain"/>
    <property type="match status" value="1"/>
</dbReference>
<dbReference type="Gene3D" id="2.60.40.150">
    <property type="entry name" value="C2 domain"/>
    <property type="match status" value="2"/>
</dbReference>
<dbReference type="InterPro" id="IPR002347">
    <property type="entry name" value="SDR_fam"/>
</dbReference>
<keyword evidence="2" id="KW-1133">Transmembrane helix</keyword>
<dbReference type="Pfam" id="PF00106">
    <property type="entry name" value="adh_short"/>
    <property type="match status" value="1"/>
</dbReference>
<dbReference type="Pfam" id="PF00168">
    <property type="entry name" value="C2"/>
    <property type="match status" value="2"/>
</dbReference>
<dbReference type="GO" id="GO:0005737">
    <property type="term" value="C:cytoplasm"/>
    <property type="evidence" value="ECO:0007669"/>
    <property type="project" value="TreeGrafter"/>
</dbReference>
<keyword evidence="2" id="KW-0472">Membrane</keyword>
<dbReference type="Proteomes" id="UP001153269">
    <property type="component" value="Unassembled WGS sequence"/>
</dbReference>
<dbReference type="PRINTS" id="PR00081">
    <property type="entry name" value="GDHRDH"/>
</dbReference>
<comment type="caution">
    <text evidence="4">The sequence shown here is derived from an EMBL/GenBank/DDBJ whole genome shotgun (WGS) entry which is preliminary data.</text>
</comment>
<feature type="region of interest" description="Disordered" evidence="1">
    <location>
        <begin position="321"/>
        <end position="345"/>
    </location>
</feature>
<evidence type="ECO:0000256" key="1">
    <source>
        <dbReference type="SAM" id="MobiDB-lite"/>
    </source>
</evidence>
<dbReference type="CDD" id="cd05325">
    <property type="entry name" value="carb_red_sniffer_like_SDR_c"/>
    <property type="match status" value="1"/>
</dbReference>
<name>A0A9N7YM70_PLEPL</name>
<dbReference type="GO" id="GO:0016491">
    <property type="term" value="F:oxidoreductase activity"/>
    <property type="evidence" value="ECO:0007669"/>
    <property type="project" value="TreeGrafter"/>
</dbReference>
<dbReference type="PANTHER" id="PTHR43544">
    <property type="entry name" value="SHORT-CHAIN DEHYDROGENASE/REDUCTASE"/>
    <property type="match status" value="1"/>
</dbReference>
<sequence>MSGATRFRQCGSVLVTGASRGIGLQIVESLAGGGFSPGKIIATTRNPGGAQKLQDLALKHPNIHITTLDVLSQESIDKCAEEVSRLVQDQGLNCLINNAGINVVADFHSVTADKMIENFHTNAVAPLMITKAFLPLLKAAASRGGAGGSGSMSIQRAAVINMSSLMGSVERNWGESANIKWFPYRTSKSALNMVSRCMAADLEPDGILCMAIHPGWVRTDMGGPRPDSVQEAAGPVVMMCVLTTWRQRVTLTLMDHPAPVEQLSAAAELQMPFSDTVKYLILGVSVTLLLLALGILAWQTFRCCTNTHTTYTQQDTVNSDVLDSDEKSTTAGKYSGAPSMKVEDVSTEVQRQSRCLPQASGSSEAEGDEGEQLNVKQVDGSLRFSLYYDQPQSRLVVTVLQVEGLQELSQTCCLQPFVKLRLMLAGSEGVDVEGGGTSPALWTVLQEWQTRIVKDSCNPLYGDQFSCILQDKDALHHVSLRMEVWDFDKFSRHTLLGGVRVPFGKLNVSHPLELHEDLQRPQKDRVGEVLLSLKFLPTSQRLEVGLLKVRTVPTEICSDAAVYVRISVQCNHCKLRSQKTSVEARCRVNVFNEVLMFSLPEFPVERCKIIISVYETHTSWKSPKHLIGQMTVGKERRTEDEHWNWMMRSVRQPVAKWHGLLI</sequence>
<keyword evidence="5" id="KW-1185">Reference proteome</keyword>